<gene>
    <name evidence="1" type="ORF">AFUS01_LOCUS4274</name>
</gene>
<organism evidence="1 2">
    <name type="scientific">Allacma fusca</name>
    <dbReference type="NCBI Taxonomy" id="39272"/>
    <lineage>
        <taxon>Eukaryota</taxon>
        <taxon>Metazoa</taxon>
        <taxon>Ecdysozoa</taxon>
        <taxon>Arthropoda</taxon>
        <taxon>Hexapoda</taxon>
        <taxon>Collembola</taxon>
        <taxon>Symphypleona</taxon>
        <taxon>Sminthuridae</taxon>
        <taxon>Allacma</taxon>
    </lineage>
</organism>
<dbReference type="Proteomes" id="UP000708208">
    <property type="component" value="Unassembled WGS sequence"/>
</dbReference>
<proteinExistence type="predicted"/>
<comment type="caution">
    <text evidence="1">The sequence shown here is derived from an EMBL/GenBank/DDBJ whole genome shotgun (WGS) entry which is preliminary data.</text>
</comment>
<evidence type="ECO:0000313" key="2">
    <source>
        <dbReference type="Proteomes" id="UP000708208"/>
    </source>
</evidence>
<sequence length="197" mass="22314">MDNRYKSVDISVLKTDLGKKLIKRDRVKILQQLKQAKFVPGLGGKRKPLSRKLREKARSAAFYANIHRLLRPSVNTEAFNEPDCEYQEEVAIRPECGNRSLLVDGSTIGDIALDPAVRISTHIVGNVKEVVLSTERSVSIIEYDVCEDKGNARISQERSRNNRGHNNTITQINWNTSVTLKLYFSVSDNCNVNESWL</sequence>
<accession>A0A8J2J5C2</accession>
<name>A0A8J2J5C2_9HEXA</name>
<evidence type="ECO:0000313" key="1">
    <source>
        <dbReference type="EMBL" id="CAG7700697.1"/>
    </source>
</evidence>
<reference evidence="1" key="1">
    <citation type="submission" date="2021-06" db="EMBL/GenBank/DDBJ databases">
        <authorList>
            <person name="Hodson N. C."/>
            <person name="Mongue J. A."/>
            <person name="Jaron S. K."/>
        </authorList>
    </citation>
    <scope>NUCLEOTIDE SEQUENCE</scope>
</reference>
<dbReference type="EMBL" id="CAJVCH010026606">
    <property type="protein sequence ID" value="CAG7700697.1"/>
    <property type="molecule type" value="Genomic_DNA"/>
</dbReference>
<dbReference type="AlphaFoldDB" id="A0A8J2J5C2"/>
<protein>
    <submittedName>
        <fullName evidence="1">Uncharacterized protein</fullName>
    </submittedName>
</protein>
<keyword evidence="2" id="KW-1185">Reference proteome</keyword>